<evidence type="ECO:0000313" key="3">
    <source>
        <dbReference type="Proteomes" id="UP000279259"/>
    </source>
</evidence>
<protein>
    <submittedName>
        <fullName evidence="2">Uncharacterized protein</fullName>
    </submittedName>
</protein>
<evidence type="ECO:0000313" key="2">
    <source>
        <dbReference type="EMBL" id="RSH87430.1"/>
    </source>
</evidence>
<dbReference type="Proteomes" id="UP000279259">
    <property type="component" value="Unassembled WGS sequence"/>
</dbReference>
<evidence type="ECO:0000256" key="1">
    <source>
        <dbReference type="SAM" id="MobiDB-lite"/>
    </source>
</evidence>
<accession>A0A427Y8H9</accession>
<organism evidence="2 3">
    <name type="scientific">Saitozyma podzolica</name>
    <dbReference type="NCBI Taxonomy" id="1890683"/>
    <lineage>
        <taxon>Eukaryota</taxon>
        <taxon>Fungi</taxon>
        <taxon>Dikarya</taxon>
        <taxon>Basidiomycota</taxon>
        <taxon>Agaricomycotina</taxon>
        <taxon>Tremellomycetes</taxon>
        <taxon>Tremellales</taxon>
        <taxon>Trimorphomycetaceae</taxon>
        <taxon>Saitozyma</taxon>
    </lineage>
</organism>
<gene>
    <name evidence="2" type="ORF">EHS25_003340</name>
</gene>
<keyword evidence="3" id="KW-1185">Reference proteome</keyword>
<feature type="region of interest" description="Disordered" evidence="1">
    <location>
        <begin position="185"/>
        <end position="206"/>
    </location>
</feature>
<name>A0A427Y8H9_9TREE</name>
<dbReference type="EMBL" id="RSCD01000017">
    <property type="protein sequence ID" value="RSH87430.1"/>
    <property type="molecule type" value="Genomic_DNA"/>
</dbReference>
<dbReference type="AlphaFoldDB" id="A0A427Y8H9"/>
<dbReference type="OrthoDB" id="2596179at2759"/>
<reference evidence="2 3" key="1">
    <citation type="submission" date="2018-11" db="EMBL/GenBank/DDBJ databases">
        <title>Genome sequence of Saitozyma podzolica DSM 27192.</title>
        <authorList>
            <person name="Aliyu H."/>
            <person name="Gorte O."/>
            <person name="Ochsenreither K."/>
        </authorList>
    </citation>
    <scope>NUCLEOTIDE SEQUENCE [LARGE SCALE GENOMIC DNA]</scope>
    <source>
        <strain evidence="2 3">DSM 27192</strain>
    </source>
</reference>
<proteinExistence type="predicted"/>
<sequence>MSHLGRTYTHLRLRPASVAVAPIVPPRFVSFARPNSSYAGLPFKPPPIRQRLRPLLPFFIYWCIITSLTVHSLRIRIKSREDLDKVNAKVTVLEGLIGRIKNGEKVGDDEVQRELEMVGLRERRLTMEEEGEVSEGGDVGWMEAIFGRKTRRKEDEDERAVEEWAKGSHLPWLSTSTEFEYPYINIDSSPSDGPRIARARTPAAVE</sequence>
<comment type="caution">
    <text evidence="2">The sequence shown here is derived from an EMBL/GenBank/DDBJ whole genome shotgun (WGS) entry which is preliminary data.</text>
</comment>